<evidence type="ECO:0000259" key="6">
    <source>
        <dbReference type="Pfam" id="PF00155"/>
    </source>
</evidence>
<keyword evidence="5" id="KW-0663">Pyridoxal phosphate</keyword>
<dbReference type="GO" id="GO:0006571">
    <property type="term" value="P:tyrosine biosynthetic process"/>
    <property type="evidence" value="ECO:0007669"/>
    <property type="project" value="TreeGrafter"/>
</dbReference>
<dbReference type="Pfam" id="PF00155">
    <property type="entry name" value="Aminotran_1_2"/>
    <property type="match status" value="1"/>
</dbReference>
<protein>
    <submittedName>
        <fullName evidence="8">PLP-dependent transferase</fullName>
    </submittedName>
</protein>
<dbReference type="PANTHER" id="PTHR42790">
    <property type="entry name" value="AMINOTRANSFERASE"/>
    <property type="match status" value="1"/>
</dbReference>
<sequence length="401" mass="45778">MVEDISLFDISVACNYGHGHGAPQLLRWLVEHTEIIHNPPYQDWNCTMSVGSTCAWDFALRMFTEPGDWIISEQYSFPAAIETAVPMGVRCAAVAMDSHGMLPSSLDEVMTNWDERARGSRKPFLIYTVPTGQNPTGSTQSLDRRREIYAMARKHDLYIFEDEPYYFLQMQPYTGPDAPEVPPPTTHADFLKTLVPSYLSLDVDGRVMRADSFSKVLAPGSRTSWITASEQICDRFRTHADVSTQGPSGFSQLILFKLLDEQWGHAGYIDWLMHMRTEYTRRRNVMMEACDLYLPKEITSWVPPMAGMFHWIQVDWKQHPDYPRRSLLEIEEEIFLTIVAHGTLVMKGSWFQAEKSIPSDTMFFRATYAAARFGQIDEAIRRLGDALRSSFGLPDSTNGHH</sequence>
<dbReference type="GO" id="GO:0009074">
    <property type="term" value="P:aromatic amino acid family catabolic process"/>
    <property type="evidence" value="ECO:0007669"/>
    <property type="project" value="TreeGrafter"/>
</dbReference>
<dbReference type="AlphaFoldDB" id="A0A6J3LUI5"/>
<evidence type="ECO:0000313" key="8">
    <source>
        <dbReference type="RefSeq" id="XP_033455970.1"/>
    </source>
</evidence>
<reference evidence="8" key="3">
    <citation type="submission" date="2025-08" db="UniProtKB">
        <authorList>
            <consortium name="RefSeq"/>
        </authorList>
    </citation>
    <scope>IDENTIFICATION</scope>
    <source>
        <strain evidence="8">CBS 342.82</strain>
    </source>
</reference>
<evidence type="ECO:0000256" key="2">
    <source>
        <dbReference type="ARBA" id="ARBA00007441"/>
    </source>
</evidence>
<accession>A0A6J3LUI5</accession>
<proteinExistence type="inferred from homology"/>
<dbReference type="Proteomes" id="UP000504637">
    <property type="component" value="Unplaced"/>
</dbReference>
<dbReference type="InterPro" id="IPR004839">
    <property type="entry name" value="Aminotransferase_I/II_large"/>
</dbReference>
<dbReference type="InterPro" id="IPR015424">
    <property type="entry name" value="PyrdxlP-dep_Trfase"/>
</dbReference>
<dbReference type="PANTHER" id="PTHR42790:SF21">
    <property type="entry name" value="AROMATIC_AMINOADIPATE AMINOTRANSFERASE 1"/>
    <property type="match status" value="1"/>
</dbReference>
<evidence type="ECO:0000256" key="5">
    <source>
        <dbReference type="ARBA" id="ARBA00022898"/>
    </source>
</evidence>
<dbReference type="InterPro" id="IPR050859">
    <property type="entry name" value="Class-I_PLP-dep_aminotransf"/>
</dbReference>
<reference evidence="8" key="2">
    <citation type="submission" date="2020-04" db="EMBL/GenBank/DDBJ databases">
        <authorList>
            <consortium name="NCBI Genome Project"/>
        </authorList>
    </citation>
    <scope>NUCLEOTIDE SEQUENCE</scope>
    <source>
        <strain evidence="8">CBS 342.82</strain>
    </source>
</reference>
<dbReference type="OrthoDB" id="691673at2759"/>
<evidence type="ECO:0000256" key="3">
    <source>
        <dbReference type="ARBA" id="ARBA00022576"/>
    </source>
</evidence>
<keyword evidence="7" id="KW-1185">Reference proteome</keyword>
<reference evidence="8" key="1">
    <citation type="submission" date="2020-01" db="EMBL/GenBank/DDBJ databases">
        <authorList>
            <consortium name="DOE Joint Genome Institute"/>
            <person name="Haridas S."/>
            <person name="Albert R."/>
            <person name="Binder M."/>
            <person name="Bloem J."/>
            <person name="Labutti K."/>
            <person name="Salamov A."/>
            <person name="Andreopoulos B."/>
            <person name="Baker S.E."/>
            <person name="Barry K."/>
            <person name="Bills G."/>
            <person name="Bluhm B.H."/>
            <person name="Cannon C."/>
            <person name="Castanera R."/>
            <person name="Culley D.E."/>
            <person name="Daum C."/>
            <person name="Ezra D."/>
            <person name="Gonzalez J.B."/>
            <person name="Henrissat B."/>
            <person name="Kuo A."/>
            <person name="Liang C."/>
            <person name="Lipzen A."/>
            <person name="Lutzoni F."/>
            <person name="Magnuson J."/>
            <person name="Mondo S."/>
            <person name="Nolan M."/>
            <person name="Ohm R."/>
            <person name="Pangilinan J."/>
            <person name="Park H.-J."/>
            <person name="Ramirez L."/>
            <person name="Alfaro M."/>
            <person name="Sun H."/>
            <person name="Tritt A."/>
            <person name="Yoshinaga Y."/>
            <person name="Zwiers L.-H."/>
            <person name="Turgeon B.G."/>
            <person name="Goodwin S.B."/>
            <person name="Spatafora J.W."/>
            <person name="Crous P.W."/>
            <person name="Grigoriev I.V."/>
        </authorList>
    </citation>
    <scope>NUCLEOTIDE SEQUENCE</scope>
    <source>
        <strain evidence="8">CBS 342.82</strain>
    </source>
</reference>
<feature type="domain" description="Aminotransferase class I/classII large" evidence="6">
    <location>
        <begin position="15"/>
        <end position="383"/>
    </location>
</feature>
<evidence type="ECO:0000313" key="7">
    <source>
        <dbReference type="Proteomes" id="UP000504637"/>
    </source>
</evidence>
<dbReference type="GO" id="GO:0030170">
    <property type="term" value="F:pyridoxal phosphate binding"/>
    <property type="evidence" value="ECO:0007669"/>
    <property type="project" value="InterPro"/>
</dbReference>
<name>A0A6J3LUI5_9PEZI</name>
<dbReference type="GO" id="GO:0047536">
    <property type="term" value="F:2-aminoadipate transaminase activity"/>
    <property type="evidence" value="ECO:0007669"/>
    <property type="project" value="TreeGrafter"/>
</dbReference>
<dbReference type="GeneID" id="54366773"/>
<dbReference type="InterPro" id="IPR015421">
    <property type="entry name" value="PyrdxlP-dep_Trfase_major"/>
</dbReference>
<organism evidence="8">
    <name type="scientific">Dissoconium aciculare CBS 342.82</name>
    <dbReference type="NCBI Taxonomy" id="1314786"/>
    <lineage>
        <taxon>Eukaryota</taxon>
        <taxon>Fungi</taxon>
        <taxon>Dikarya</taxon>
        <taxon>Ascomycota</taxon>
        <taxon>Pezizomycotina</taxon>
        <taxon>Dothideomycetes</taxon>
        <taxon>Dothideomycetidae</taxon>
        <taxon>Mycosphaerellales</taxon>
        <taxon>Dissoconiaceae</taxon>
        <taxon>Dissoconium</taxon>
    </lineage>
</organism>
<dbReference type="SUPFAM" id="SSF53383">
    <property type="entry name" value="PLP-dependent transferases"/>
    <property type="match status" value="1"/>
</dbReference>
<dbReference type="Gene3D" id="3.40.640.10">
    <property type="entry name" value="Type I PLP-dependent aspartate aminotransferase-like (Major domain)"/>
    <property type="match status" value="1"/>
</dbReference>
<gene>
    <name evidence="8" type="ORF">K489DRAFT_84022</name>
</gene>
<dbReference type="GO" id="GO:0019878">
    <property type="term" value="P:lysine biosynthetic process via aminoadipic acid"/>
    <property type="evidence" value="ECO:0007669"/>
    <property type="project" value="TreeGrafter"/>
</dbReference>
<evidence type="ECO:0000256" key="1">
    <source>
        <dbReference type="ARBA" id="ARBA00001933"/>
    </source>
</evidence>
<comment type="similarity">
    <text evidence="2">Belongs to the class-I pyridoxal-phosphate-dependent aminotransferase family.</text>
</comment>
<keyword evidence="4 8" id="KW-0808">Transferase</keyword>
<keyword evidence="3" id="KW-0032">Aminotransferase</keyword>
<dbReference type="CDD" id="cd00609">
    <property type="entry name" value="AAT_like"/>
    <property type="match status" value="1"/>
</dbReference>
<comment type="cofactor">
    <cofactor evidence="1">
        <name>pyridoxal 5'-phosphate</name>
        <dbReference type="ChEBI" id="CHEBI:597326"/>
    </cofactor>
</comment>
<evidence type="ECO:0000256" key="4">
    <source>
        <dbReference type="ARBA" id="ARBA00022679"/>
    </source>
</evidence>
<dbReference type="GO" id="GO:0008793">
    <property type="term" value="F:aromatic-amino-acid transaminase activity"/>
    <property type="evidence" value="ECO:0007669"/>
    <property type="project" value="TreeGrafter"/>
</dbReference>
<dbReference type="RefSeq" id="XP_033455970.1">
    <property type="nucleotide sequence ID" value="XM_033608972.1"/>
</dbReference>